<feature type="compositionally biased region" description="Low complexity" evidence="1">
    <location>
        <begin position="766"/>
        <end position="778"/>
    </location>
</feature>
<feature type="compositionally biased region" description="Basic and acidic residues" evidence="1">
    <location>
        <begin position="322"/>
        <end position="344"/>
    </location>
</feature>
<dbReference type="EMBL" id="KZ613473">
    <property type="protein sequence ID" value="PMD24320.1"/>
    <property type="molecule type" value="Genomic_DNA"/>
</dbReference>
<evidence type="ECO:0000313" key="3">
    <source>
        <dbReference type="EMBL" id="PMD24320.1"/>
    </source>
</evidence>
<feature type="compositionally biased region" description="Pro residues" evidence="1">
    <location>
        <begin position="623"/>
        <end position="649"/>
    </location>
</feature>
<reference evidence="3 4" key="1">
    <citation type="submission" date="2016-05" db="EMBL/GenBank/DDBJ databases">
        <title>A degradative enzymes factory behind the ericoid mycorrhizal symbiosis.</title>
        <authorList>
            <consortium name="DOE Joint Genome Institute"/>
            <person name="Martino E."/>
            <person name="Morin E."/>
            <person name="Grelet G."/>
            <person name="Kuo A."/>
            <person name="Kohler A."/>
            <person name="Daghino S."/>
            <person name="Barry K."/>
            <person name="Choi C."/>
            <person name="Cichocki N."/>
            <person name="Clum A."/>
            <person name="Copeland A."/>
            <person name="Hainaut M."/>
            <person name="Haridas S."/>
            <person name="Labutti K."/>
            <person name="Lindquist E."/>
            <person name="Lipzen A."/>
            <person name="Khouja H.-R."/>
            <person name="Murat C."/>
            <person name="Ohm R."/>
            <person name="Olson A."/>
            <person name="Spatafora J."/>
            <person name="Veneault-Fourrey C."/>
            <person name="Henrissat B."/>
            <person name="Grigoriev I."/>
            <person name="Martin F."/>
            <person name="Perotto S."/>
        </authorList>
    </citation>
    <scope>NUCLEOTIDE SEQUENCE [LARGE SCALE GENOMIC DNA]</scope>
    <source>
        <strain evidence="3 4">UAMH 7357</strain>
    </source>
</reference>
<feature type="compositionally biased region" description="Acidic residues" evidence="1">
    <location>
        <begin position="755"/>
        <end position="765"/>
    </location>
</feature>
<organism evidence="3 4">
    <name type="scientific">Hyaloscypha hepaticicola</name>
    <dbReference type="NCBI Taxonomy" id="2082293"/>
    <lineage>
        <taxon>Eukaryota</taxon>
        <taxon>Fungi</taxon>
        <taxon>Dikarya</taxon>
        <taxon>Ascomycota</taxon>
        <taxon>Pezizomycotina</taxon>
        <taxon>Leotiomycetes</taxon>
        <taxon>Helotiales</taxon>
        <taxon>Hyaloscyphaceae</taxon>
        <taxon>Hyaloscypha</taxon>
    </lineage>
</organism>
<feature type="compositionally biased region" description="Low complexity" evidence="1">
    <location>
        <begin position="239"/>
        <end position="254"/>
    </location>
</feature>
<evidence type="ECO:0000313" key="4">
    <source>
        <dbReference type="Proteomes" id="UP000235672"/>
    </source>
</evidence>
<keyword evidence="4" id="KW-1185">Reference proteome</keyword>
<dbReference type="Pfam" id="PF22893">
    <property type="entry name" value="ULD_2"/>
    <property type="match status" value="1"/>
</dbReference>
<feature type="region of interest" description="Disordered" evidence="1">
    <location>
        <begin position="314"/>
        <end position="369"/>
    </location>
</feature>
<accession>A0A2J6QDH7</accession>
<dbReference type="AlphaFoldDB" id="A0A2J6QDH7"/>
<evidence type="ECO:0000259" key="2">
    <source>
        <dbReference type="Pfam" id="PF22893"/>
    </source>
</evidence>
<feature type="compositionally biased region" description="Basic and acidic residues" evidence="1">
    <location>
        <begin position="280"/>
        <end position="293"/>
    </location>
</feature>
<feature type="region of interest" description="Disordered" evidence="1">
    <location>
        <begin position="598"/>
        <end position="713"/>
    </location>
</feature>
<sequence>MAEALGTAGTIVGIVTYGLHLGTSLQTYEQGYSSAKEKLCELGVDISATASALLQLQHVIESDKNLSTKVLKDEGVQAIEDVAAQCENIYKTVIILVNKAGNSANKGKVAADFGDKPVLKPSNLLWDMRSKWLNPRVKRIQEQIRWVKMKILLNLQLAGLAKVQLGIPERAPGSFNEELALRLLASRIRRREVKYLEKLATKYRIRETLEFDSPYNASVLSIPDYVPPPVPVPESEPAGFPSGPSNGESSSNPFRPGPPGPPVFMGDRVIEILDDTPEIPPERPRTAPGKKDGPTGIINVVMPSPKVAASISRSNTMVPDQQSERGAADLKDATTKVEVEEVKPVKPASDIPPIAPREELAVKKDDKPKEDATAVELTEAVPIPPLTVSQQSFFPTWLRGMFGQTTQLSNDWESQTLEAFIIPENSTGLLKVPFGHQSLAEGLRRVKKQCLPWDQYTALGSQHHKRINQAVLEAKRLDSRERTCLAVGLNKDYGAERIMLFFLVGAPVDPIHLKDAVGRKYTFPYEQARTWTLMKALIDSAFLHVDGLGNQVNKAQYDLINEEGKIVLPEVYEQLVKPGSSLSQHMWPMLMPPGQYNRRPAGLGMPPGPPLASNLPNTFNNLPPGPPPPAANFPLGPPRPPGGGPPPGPTNNFFGPPGGPGGPPVIVNLCRGPPGSRSRSRSRRRPPPPGVLGWMAGTKSEDPSFLAEDSDIEDEPVDLGLEIDFDKEDVNAKLSLGDLLAKLTNATDTVHDFLSDDEDSSDDDSSSGSGTSLSLVSD</sequence>
<feature type="region of interest" description="Disordered" evidence="1">
    <location>
        <begin position="752"/>
        <end position="778"/>
    </location>
</feature>
<name>A0A2J6QDH7_9HELO</name>
<dbReference type="STRING" id="1745343.A0A2J6QDH7"/>
<feature type="domain" description="Ubiquitin-like" evidence="2">
    <location>
        <begin position="508"/>
        <end position="589"/>
    </location>
</feature>
<gene>
    <name evidence="3" type="ORF">NA56DRAFT_621741</name>
</gene>
<feature type="compositionally biased region" description="Low complexity" evidence="1">
    <location>
        <begin position="611"/>
        <end position="622"/>
    </location>
</feature>
<evidence type="ECO:0000256" key="1">
    <source>
        <dbReference type="SAM" id="MobiDB-lite"/>
    </source>
</evidence>
<dbReference type="OrthoDB" id="5431013at2759"/>
<feature type="region of interest" description="Disordered" evidence="1">
    <location>
        <begin position="230"/>
        <end position="298"/>
    </location>
</feature>
<dbReference type="Proteomes" id="UP000235672">
    <property type="component" value="Unassembled WGS sequence"/>
</dbReference>
<protein>
    <recommendedName>
        <fullName evidence="2">Ubiquitin-like domain-containing protein</fullName>
    </recommendedName>
</protein>
<dbReference type="InterPro" id="IPR054464">
    <property type="entry name" value="ULD_fung"/>
</dbReference>
<feature type="compositionally biased region" description="Basic and acidic residues" evidence="1">
    <location>
        <begin position="356"/>
        <end position="369"/>
    </location>
</feature>
<proteinExistence type="predicted"/>